<organism evidence="1 2">
    <name type="scientific">Promethearchaeum syntrophicum</name>
    <dbReference type="NCBI Taxonomy" id="2594042"/>
    <lineage>
        <taxon>Archaea</taxon>
        <taxon>Promethearchaeati</taxon>
        <taxon>Promethearchaeota</taxon>
        <taxon>Promethearchaeia</taxon>
        <taxon>Promethearchaeales</taxon>
        <taxon>Promethearchaeaceae</taxon>
        <taxon>Promethearchaeum</taxon>
    </lineage>
</organism>
<reference evidence="1 2" key="1">
    <citation type="journal article" date="2020" name="Nature">
        <title>Isolation of an archaeon at the prokaryote-eukaryote interface.</title>
        <authorList>
            <person name="Imachi H."/>
            <person name="Nobu M.K."/>
            <person name="Nakahara N."/>
            <person name="Morono Y."/>
            <person name="Ogawara M."/>
            <person name="Takaki Y."/>
            <person name="Takano Y."/>
            <person name="Uematsu K."/>
            <person name="Ikuta T."/>
            <person name="Ito M."/>
            <person name="Matsui Y."/>
            <person name="Miyazaki M."/>
            <person name="Murata K."/>
            <person name="Saito Y."/>
            <person name="Sakai S."/>
            <person name="Song C."/>
            <person name="Tasumi E."/>
            <person name="Yamanaka Y."/>
            <person name="Yamaguchi T."/>
            <person name="Kamagata Y."/>
            <person name="Tamaki H."/>
            <person name="Takai K."/>
        </authorList>
    </citation>
    <scope>NUCLEOTIDE SEQUENCE [LARGE SCALE GENOMIC DNA]</scope>
    <source>
        <strain evidence="1 2">MK-D1</strain>
    </source>
</reference>
<name>A0A5B9D7D5_9ARCH</name>
<accession>A0A5B9D7D5</accession>
<protein>
    <submittedName>
        <fullName evidence="1">Uncharacterized protein</fullName>
    </submittedName>
</protein>
<evidence type="ECO:0000313" key="1">
    <source>
        <dbReference type="EMBL" id="QEE15088.1"/>
    </source>
</evidence>
<keyword evidence="2" id="KW-1185">Reference proteome</keyword>
<sequence length="114" mass="13731">MNIRDSFYITDLKIKNESQLEDYNPNLISHLSKQMYDEYLLKSKIYYEILEVLEIDNINQENIKEFLNKKINLTMELIKNTKNEEDIKKFNLIIEEYKNLIKLGGDSSDYKKQQ</sequence>
<reference evidence="1 2" key="2">
    <citation type="journal article" date="2024" name="Int. J. Syst. Evol. Microbiol.">
        <title>Promethearchaeum syntrophicum gen. nov., sp. nov., an anaerobic, obligately syntrophic archaeon, the first isolate of the lineage 'Asgard' archaea, and proposal of the new archaeal phylum Promethearchaeota phyl. nov. and kingdom Promethearchaeati regn. nov.</title>
        <authorList>
            <person name="Imachi H."/>
            <person name="Nobu M.K."/>
            <person name="Kato S."/>
            <person name="Takaki Y."/>
            <person name="Miyazaki M."/>
            <person name="Miyata M."/>
            <person name="Ogawara M."/>
            <person name="Saito Y."/>
            <person name="Sakai S."/>
            <person name="Tahara Y.O."/>
            <person name="Takano Y."/>
            <person name="Tasumi E."/>
            <person name="Uematsu K."/>
            <person name="Yoshimura T."/>
            <person name="Itoh T."/>
            <person name="Ohkuma M."/>
            <person name="Takai K."/>
        </authorList>
    </citation>
    <scope>NUCLEOTIDE SEQUENCE [LARGE SCALE GENOMIC DNA]</scope>
    <source>
        <strain evidence="1 2">MK-D1</strain>
    </source>
</reference>
<dbReference type="Proteomes" id="UP000321408">
    <property type="component" value="Chromosome"/>
</dbReference>
<dbReference type="GeneID" id="41328909"/>
<dbReference type="KEGG" id="psyt:DSAG12_00911"/>
<proteinExistence type="predicted"/>
<dbReference type="EMBL" id="CP042905">
    <property type="protein sequence ID" value="QEE15088.1"/>
    <property type="molecule type" value="Genomic_DNA"/>
</dbReference>
<dbReference type="RefSeq" id="WP_147662012.1">
    <property type="nucleotide sequence ID" value="NZ_CP042905.2"/>
</dbReference>
<gene>
    <name evidence="1" type="ORF">DSAG12_00911</name>
</gene>
<evidence type="ECO:0000313" key="2">
    <source>
        <dbReference type="Proteomes" id="UP000321408"/>
    </source>
</evidence>
<dbReference type="AlphaFoldDB" id="A0A5B9D7D5"/>